<evidence type="ECO:0000256" key="4">
    <source>
        <dbReference type="ARBA" id="ARBA00022692"/>
    </source>
</evidence>
<dbReference type="SUPFAM" id="SSF54534">
    <property type="entry name" value="FKBP-like"/>
    <property type="match status" value="1"/>
</dbReference>
<dbReference type="Proteomes" id="UP000627715">
    <property type="component" value="Unassembled WGS sequence"/>
</dbReference>
<keyword evidence="2" id="KW-1003">Cell membrane</keyword>
<keyword evidence="5 12" id="KW-1133">Transmembrane helix</keyword>
<reference evidence="14" key="2">
    <citation type="submission" date="2020-09" db="EMBL/GenBank/DDBJ databases">
        <authorList>
            <person name="Sun Q."/>
            <person name="Zhou Y."/>
        </authorList>
    </citation>
    <scope>NUCLEOTIDE SEQUENCE</scope>
    <source>
        <strain evidence="14">CGMCC 1.15425</strain>
    </source>
</reference>
<evidence type="ECO:0000256" key="1">
    <source>
        <dbReference type="ARBA" id="ARBA00004382"/>
    </source>
</evidence>
<comment type="subcellular location">
    <subcellularLocation>
        <location evidence="1">Cell inner membrane</location>
        <topology evidence="1">Single-pass type II membrane protein</topology>
        <orientation evidence="1">Periplasmic side</orientation>
    </subcellularLocation>
</comment>
<evidence type="ECO:0000256" key="9">
    <source>
        <dbReference type="ARBA" id="ARBA00040743"/>
    </source>
</evidence>
<dbReference type="PANTHER" id="PTHR47529:SF1">
    <property type="entry name" value="PERIPLASMIC CHAPERONE PPID"/>
    <property type="match status" value="1"/>
</dbReference>
<evidence type="ECO:0000256" key="5">
    <source>
        <dbReference type="ARBA" id="ARBA00022989"/>
    </source>
</evidence>
<reference evidence="14" key="1">
    <citation type="journal article" date="2014" name="Int. J. Syst. Evol. Microbiol.">
        <title>Complete genome sequence of Corynebacterium casei LMG S-19264T (=DSM 44701T), isolated from a smear-ripened cheese.</title>
        <authorList>
            <consortium name="US DOE Joint Genome Institute (JGI-PGF)"/>
            <person name="Walter F."/>
            <person name="Albersmeier A."/>
            <person name="Kalinowski J."/>
            <person name="Ruckert C."/>
        </authorList>
    </citation>
    <scope>NUCLEOTIDE SEQUENCE</scope>
    <source>
        <strain evidence="14">CGMCC 1.15425</strain>
    </source>
</reference>
<organism evidence="14 15">
    <name type="scientific">Pseudohongiella nitratireducens</name>
    <dbReference type="NCBI Taxonomy" id="1768907"/>
    <lineage>
        <taxon>Bacteria</taxon>
        <taxon>Pseudomonadati</taxon>
        <taxon>Pseudomonadota</taxon>
        <taxon>Gammaproteobacteria</taxon>
        <taxon>Pseudomonadales</taxon>
        <taxon>Pseudohongiellaceae</taxon>
        <taxon>Pseudohongiella</taxon>
    </lineage>
</organism>
<feature type="domain" description="PpiC" evidence="13">
    <location>
        <begin position="260"/>
        <end position="357"/>
    </location>
</feature>
<dbReference type="InterPro" id="IPR000297">
    <property type="entry name" value="PPIase_PpiC"/>
</dbReference>
<dbReference type="InterPro" id="IPR023058">
    <property type="entry name" value="PPIase_PpiC_CS"/>
</dbReference>
<gene>
    <name evidence="14" type="ORF">GCM10011403_19340</name>
</gene>
<dbReference type="InterPro" id="IPR052029">
    <property type="entry name" value="PpiD_chaperone"/>
</dbReference>
<keyword evidence="3" id="KW-0997">Cell inner membrane</keyword>
<keyword evidence="11 14" id="KW-0413">Isomerase</keyword>
<dbReference type="SUPFAM" id="SSF109998">
    <property type="entry name" value="Triger factor/SurA peptide-binding domain-like"/>
    <property type="match status" value="1"/>
</dbReference>
<name>A0A916QJR0_9GAMM</name>
<protein>
    <recommendedName>
        <fullName evidence="9">Periplasmic chaperone PpiD</fullName>
    </recommendedName>
    <alternativeName>
        <fullName evidence="10">Periplasmic folding chaperone</fullName>
    </alternativeName>
</protein>
<evidence type="ECO:0000256" key="10">
    <source>
        <dbReference type="ARBA" id="ARBA00042775"/>
    </source>
</evidence>
<keyword evidence="11" id="KW-0697">Rotamase</keyword>
<dbReference type="RefSeq" id="WP_068811855.1">
    <property type="nucleotide sequence ID" value="NZ_BMIY01000008.1"/>
</dbReference>
<evidence type="ECO:0000256" key="8">
    <source>
        <dbReference type="ARBA" id="ARBA00038408"/>
    </source>
</evidence>
<dbReference type="PROSITE" id="PS50198">
    <property type="entry name" value="PPIC_PPIASE_2"/>
    <property type="match status" value="1"/>
</dbReference>
<evidence type="ECO:0000256" key="6">
    <source>
        <dbReference type="ARBA" id="ARBA00023136"/>
    </source>
</evidence>
<dbReference type="PANTHER" id="PTHR47529">
    <property type="entry name" value="PEPTIDYL-PROLYL CIS-TRANS ISOMERASE D"/>
    <property type="match status" value="1"/>
</dbReference>
<dbReference type="AlphaFoldDB" id="A0A916QJR0"/>
<dbReference type="EMBL" id="BMIY01000008">
    <property type="protein sequence ID" value="GFZ76518.1"/>
    <property type="molecule type" value="Genomic_DNA"/>
</dbReference>
<dbReference type="Gene3D" id="1.10.4030.10">
    <property type="entry name" value="Porin chaperone SurA, peptide-binding domain"/>
    <property type="match status" value="1"/>
</dbReference>
<dbReference type="GO" id="GO:0005886">
    <property type="term" value="C:plasma membrane"/>
    <property type="evidence" value="ECO:0007669"/>
    <property type="project" value="UniProtKB-SubCell"/>
</dbReference>
<dbReference type="Pfam" id="PF00639">
    <property type="entry name" value="Rotamase"/>
    <property type="match status" value="1"/>
</dbReference>
<comment type="caution">
    <text evidence="14">The sequence shown here is derived from an EMBL/GenBank/DDBJ whole genome shotgun (WGS) entry which is preliminary data.</text>
</comment>
<dbReference type="InterPro" id="IPR046357">
    <property type="entry name" value="PPIase_dom_sf"/>
</dbReference>
<dbReference type="Pfam" id="PF13624">
    <property type="entry name" value="SurA_N_3"/>
    <property type="match status" value="1"/>
</dbReference>
<evidence type="ECO:0000313" key="15">
    <source>
        <dbReference type="Proteomes" id="UP000627715"/>
    </source>
</evidence>
<dbReference type="Gene3D" id="3.10.50.40">
    <property type="match status" value="1"/>
</dbReference>
<evidence type="ECO:0000256" key="2">
    <source>
        <dbReference type="ARBA" id="ARBA00022475"/>
    </source>
</evidence>
<sequence length="621" mass="68104">MLQTIRDNSQGVIAKVIIGFIIGVFALFGAESIVGGFLQGNEVASVNGEEITEQELSVGIQNVMASIGSDLGSIDEELIREVALNQLIEDKLLMQAAQDSGMVISADSIDREIIRNPQFQINGQFDNDLARRTMASQGFTPQGYREALADRMVLGQLANAYAASDFVTESDLERIAALQTQTRDFRYLTIPLGTRTVGEEISEEDLRAYYDENQAMFTVPEQVTVNYVLLDKDAIFEEIEIDEAQIRAQYEEEVGEAEADIEKRVSHILFDVSEGEDAAVAAAQQVKDRIDAGEAFEDLAAEVSVDTASGEAGGDIGYTDGTVFPDAVESALTSMEVGQVSDPVVSEFGVHLIKLTELDAADVPTFESAAERIERDLKQAEVDNVYFSRLETLANLAFETFDLQSISDELGMEVQVSETFGRNGGSSVVTSNQNVIDAAFSDEVLNQDLNSDSIELSDTQAVVVHLNEYQPEQVQPFDEVRNEIAVSLRTELERERTREIGQEILAALEAGEDVSDRIAAEGAEWEDRLNVQRNQFDMNTEIAENAFSMTEAEGGDVNREGFSLNNGSYSIIELAAVHPGSLSDLSEEQQEQLEGMLLESRGRDVFDALLAQLQQDGDISR</sequence>
<evidence type="ECO:0000256" key="11">
    <source>
        <dbReference type="PROSITE-ProRule" id="PRU00278"/>
    </source>
</evidence>
<evidence type="ECO:0000256" key="7">
    <source>
        <dbReference type="ARBA" id="ARBA00023186"/>
    </source>
</evidence>
<proteinExistence type="inferred from homology"/>
<dbReference type="InterPro" id="IPR027304">
    <property type="entry name" value="Trigger_fact/SurA_dom_sf"/>
</dbReference>
<keyword evidence="6 12" id="KW-0472">Membrane</keyword>
<keyword evidence="15" id="KW-1185">Reference proteome</keyword>
<dbReference type="GO" id="GO:0003755">
    <property type="term" value="F:peptidyl-prolyl cis-trans isomerase activity"/>
    <property type="evidence" value="ECO:0007669"/>
    <property type="project" value="UniProtKB-KW"/>
</dbReference>
<accession>A0A916QJR0</accession>
<dbReference type="PROSITE" id="PS01096">
    <property type="entry name" value="PPIC_PPIASE_1"/>
    <property type="match status" value="1"/>
</dbReference>
<dbReference type="OrthoDB" id="9812372at2"/>
<comment type="similarity">
    <text evidence="8">Belongs to the PpiD chaperone family.</text>
</comment>
<evidence type="ECO:0000256" key="12">
    <source>
        <dbReference type="SAM" id="Phobius"/>
    </source>
</evidence>
<keyword evidence="4 12" id="KW-0812">Transmembrane</keyword>
<keyword evidence="7" id="KW-0143">Chaperone</keyword>
<evidence type="ECO:0000313" key="14">
    <source>
        <dbReference type="EMBL" id="GFZ76518.1"/>
    </source>
</evidence>
<feature type="transmembrane region" description="Helical" evidence="12">
    <location>
        <begin position="12"/>
        <end position="30"/>
    </location>
</feature>
<evidence type="ECO:0000259" key="13">
    <source>
        <dbReference type="PROSITE" id="PS50198"/>
    </source>
</evidence>
<evidence type="ECO:0000256" key="3">
    <source>
        <dbReference type="ARBA" id="ARBA00022519"/>
    </source>
</evidence>